<evidence type="ECO:0000256" key="1">
    <source>
        <dbReference type="SAM" id="MobiDB-lite"/>
    </source>
</evidence>
<proteinExistence type="predicted"/>
<reference evidence="3" key="2">
    <citation type="submission" date="2015-01" db="EMBL/GenBank/DDBJ databases">
        <title>Evolutionary Origins and Diversification of the Mycorrhizal Mutualists.</title>
        <authorList>
            <consortium name="DOE Joint Genome Institute"/>
            <consortium name="Mycorrhizal Genomics Consortium"/>
            <person name="Kohler A."/>
            <person name="Kuo A."/>
            <person name="Nagy L.G."/>
            <person name="Floudas D."/>
            <person name="Copeland A."/>
            <person name="Barry K.W."/>
            <person name="Cichocki N."/>
            <person name="Veneault-Fourrey C."/>
            <person name="LaButti K."/>
            <person name="Lindquist E.A."/>
            <person name="Lipzen A."/>
            <person name="Lundell T."/>
            <person name="Morin E."/>
            <person name="Murat C."/>
            <person name="Riley R."/>
            <person name="Ohm R."/>
            <person name="Sun H."/>
            <person name="Tunlid A."/>
            <person name="Henrissat B."/>
            <person name="Grigoriev I.V."/>
            <person name="Hibbett D.S."/>
            <person name="Martin F."/>
        </authorList>
    </citation>
    <scope>NUCLEOTIDE SEQUENCE [LARGE SCALE GENOMIC DNA]</scope>
    <source>
        <strain evidence="3">LaAM-08-1</strain>
    </source>
</reference>
<evidence type="ECO:0000313" key="3">
    <source>
        <dbReference type="Proteomes" id="UP000054477"/>
    </source>
</evidence>
<evidence type="ECO:0000313" key="2">
    <source>
        <dbReference type="EMBL" id="KIJ94328.1"/>
    </source>
</evidence>
<feature type="compositionally biased region" description="Basic and acidic residues" evidence="1">
    <location>
        <begin position="53"/>
        <end position="79"/>
    </location>
</feature>
<reference evidence="2 3" key="1">
    <citation type="submission" date="2014-04" db="EMBL/GenBank/DDBJ databases">
        <authorList>
            <consortium name="DOE Joint Genome Institute"/>
            <person name="Kuo A."/>
            <person name="Kohler A."/>
            <person name="Nagy L.G."/>
            <person name="Floudas D."/>
            <person name="Copeland A."/>
            <person name="Barry K.W."/>
            <person name="Cichocki N."/>
            <person name="Veneault-Fourrey C."/>
            <person name="LaButti K."/>
            <person name="Lindquist E.A."/>
            <person name="Lipzen A."/>
            <person name="Lundell T."/>
            <person name="Morin E."/>
            <person name="Murat C."/>
            <person name="Sun H."/>
            <person name="Tunlid A."/>
            <person name="Henrissat B."/>
            <person name="Grigoriev I.V."/>
            <person name="Hibbett D.S."/>
            <person name="Martin F."/>
            <person name="Nordberg H.P."/>
            <person name="Cantor M.N."/>
            <person name="Hua S.X."/>
        </authorList>
    </citation>
    <scope>NUCLEOTIDE SEQUENCE [LARGE SCALE GENOMIC DNA]</scope>
    <source>
        <strain evidence="2 3">LaAM-08-1</strain>
    </source>
</reference>
<dbReference type="Proteomes" id="UP000054477">
    <property type="component" value="Unassembled WGS sequence"/>
</dbReference>
<sequence length="122" mass="14258">MFLGSKLSRLNFKREDAVQNMNRLGKVGELITSPSKERTRVGEKRPRHRGRYRKAERIRDKAQGGQSERERIGKRDGKRDKQRGRKRKPEEKGSGLDESENAQNPEVRTLKHRTPWTHSTIL</sequence>
<feature type="region of interest" description="Disordered" evidence="1">
    <location>
        <begin position="27"/>
        <end position="122"/>
    </location>
</feature>
<feature type="compositionally biased region" description="Basic and acidic residues" evidence="1">
    <location>
        <begin position="35"/>
        <end position="44"/>
    </location>
</feature>
<organism evidence="2 3">
    <name type="scientific">Laccaria amethystina LaAM-08-1</name>
    <dbReference type="NCBI Taxonomy" id="1095629"/>
    <lineage>
        <taxon>Eukaryota</taxon>
        <taxon>Fungi</taxon>
        <taxon>Dikarya</taxon>
        <taxon>Basidiomycota</taxon>
        <taxon>Agaricomycotina</taxon>
        <taxon>Agaricomycetes</taxon>
        <taxon>Agaricomycetidae</taxon>
        <taxon>Agaricales</taxon>
        <taxon>Agaricineae</taxon>
        <taxon>Hydnangiaceae</taxon>
        <taxon>Laccaria</taxon>
    </lineage>
</organism>
<dbReference type="HOGENOM" id="CLU_2027100_0_0_1"/>
<name>A0A0C9WZC8_9AGAR</name>
<keyword evidence="3" id="KW-1185">Reference proteome</keyword>
<dbReference type="AlphaFoldDB" id="A0A0C9WZC8"/>
<accession>A0A0C9WZC8</accession>
<dbReference type="EMBL" id="KN838799">
    <property type="protein sequence ID" value="KIJ94328.1"/>
    <property type="molecule type" value="Genomic_DNA"/>
</dbReference>
<gene>
    <name evidence="2" type="ORF">K443DRAFT_363781</name>
</gene>
<protein>
    <submittedName>
        <fullName evidence="2">Uncharacterized protein</fullName>
    </submittedName>
</protein>